<reference evidence="1 2" key="1">
    <citation type="journal article" date="2018" name="Sci. Rep.">
        <title>Genomic diversity and distribution of Bifidobacterium longum subsp. longum across the human lifespan.</title>
        <authorList>
            <person name="Odamaki T."/>
            <person name="Bottacini F."/>
            <person name="Kato K."/>
            <person name="Mitsuyama E."/>
            <person name="Yoshida K."/>
            <person name="Horigome A."/>
            <person name="Xiao J.Z."/>
            <person name="van Sinderen D."/>
        </authorList>
    </citation>
    <scope>NUCLEOTIDE SEQUENCE [LARGE SCALE GENOMIC DNA]</scope>
    <source>
        <strain evidence="1 2">MCC10113</strain>
    </source>
</reference>
<name>A0A4R0V5W9_BIFLL</name>
<proteinExistence type="predicted"/>
<dbReference type="RefSeq" id="WP_131209199.1">
    <property type="nucleotide sequence ID" value="NZ_SHPU01000029.1"/>
</dbReference>
<dbReference type="Proteomes" id="UP000292478">
    <property type="component" value="Unassembled WGS sequence"/>
</dbReference>
<sequence>MKKIRVGWDDLKPGDLIHVKGSTNTYKFVSYGSETVLGDPEKITSKKAKQYAFVDLQAAAVHPCGRCFYTELKLVVLDSDFDYATRPAPKKPRIEEPVSPGEYWARIRMGSETVWGRIIKRYAPHSDSWLFRPDDKALYQASWCGTLAGLHPWMTWEELLQANKQTPILELLSAEEYYTRKAKGQL</sequence>
<evidence type="ECO:0000313" key="2">
    <source>
        <dbReference type="Proteomes" id="UP000292478"/>
    </source>
</evidence>
<organism evidence="1 2">
    <name type="scientific">Bifidobacterium longum subsp. longum</name>
    <dbReference type="NCBI Taxonomy" id="1679"/>
    <lineage>
        <taxon>Bacteria</taxon>
        <taxon>Bacillati</taxon>
        <taxon>Actinomycetota</taxon>
        <taxon>Actinomycetes</taxon>
        <taxon>Bifidobacteriales</taxon>
        <taxon>Bifidobacteriaceae</taxon>
        <taxon>Bifidobacterium</taxon>
    </lineage>
</organism>
<dbReference type="EMBL" id="SHTC01000015">
    <property type="protein sequence ID" value="TCF58269.1"/>
    <property type="molecule type" value="Genomic_DNA"/>
</dbReference>
<accession>A0A4R0V5W9</accession>
<gene>
    <name evidence="1" type="ORF">MCC10113_1078</name>
</gene>
<comment type="caution">
    <text evidence="1">The sequence shown here is derived from an EMBL/GenBank/DDBJ whole genome shotgun (WGS) entry which is preliminary data.</text>
</comment>
<evidence type="ECO:0000313" key="1">
    <source>
        <dbReference type="EMBL" id="TCF58269.1"/>
    </source>
</evidence>
<protein>
    <submittedName>
        <fullName evidence="1">Uncharacterized protein</fullName>
    </submittedName>
</protein>
<dbReference type="AlphaFoldDB" id="A0A4R0V5W9"/>